<proteinExistence type="predicted"/>
<protein>
    <submittedName>
        <fullName evidence="1">Uncharacterized protein</fullName>
    </submittedName>
</protein>
<dbReference type="RefSeq" id="WP_169802209.1">
    <property type="nucleotide sequence ID" value="NZ_LTBC01000015.1"/>
</dbReference>
<organism evidence="1 2">
    <name type="scientific">Moorella mulderi DSM 14980</name>
    <dbReference type="NCBI Taxonomy" id="1122241"/>
    <lineage>
        <taxon>Bacteria</taxon>
        <taxon>Bacillati</taxon>
        <taxon>Bacillota</taxon>
        <taxon>Clostridia</taxon>
        <taxon>Neomoorellales</taxon>
        <taxon>Neomoorellaceae</taxon>
        <taxon>Neomoorella</taxon>
    </lineage>
</organism>
<name>A0A151AU97_9FIRM</name>
<dbReference type="Proteomes" id="UP000075670">
    <property type="component" value="Unassembled WGS sequence"/>
</dbReference>
<evidence type="ECO:0000313" key="1">
    <source>
        <dbReference type="EMBL" id="KYH31133.1"/>
    </source>
</evidence>
<comment type="caution">
    <text evidence="1">The sequence shown here is derived from an EMBL/GenBank/DDBJ whole genome shotgun (WGS) entry which is preliminary data.</text>
</comment>
<sequence>MGQYGPEIIVAEAIDASPQVMRVVVDMALDGDLEAAKLVLKVAGLDLSGGSRANVQNAIQINITAEEQAQLERDLENGLLE</sequence>
<dbReference type="AlphaFoldDB" id="A0A151AU97"/>
<gene>
    <name evidence="1" type="ORF">MOMUL_26660</name>
</gene>
<keyword evidence="2" id="KW-1185">Reference proteome</keyword>
<dbReference type="PATRIC" id="fig|1122241.3.peg.2832"/>
<accession>A0A151AU97</accession>
<reference evidence="1 2" key="1">
    <citation type="submission" date="2016-02" db="EMBL/GenBank/DDBJ databases">
        <title>Genome sequence of Moorella mulderi DSM 14980.</title>
        <authorList>
            <person name="Poehlein A."/>
            <person name="Daniel R."/>
        </authorList>
    </citation>
    <scope>NUCLEOTIDE SEQUENCE [LARGE SCALE GENOMIC DNA]</scope>
    <source>
        <strain evidence="1 2">DSM 14980</strain>
    </source>
</reference>
<dbReference type="EMBL" id="LTBC01000015">
    <property type="protein sequence ID" value="KYH31133.1"/>
    <property type="molecule type" value="Genomic_DNA"/>
</dbReference>
<evidence type="ECO:0000313" key="2">
    <source>
        <dbReference type="Proteomes" id="UP000075670"/>
    </source>
</evidence>